<name>A0A8K0G4C6_IGNLU</name>
<organism evidence="3 4">
    <name type="scientific">Ignelater luminosus</name>
    <name type="common">Cucubano</name>
    <name type="synonym">Pyrophorus luminosus</name>
    <dbReference type="NCBI Taxonomy" id="2038154"/>
    <lineage>
        <taxon>Eukaryota</taxon>
        <taxon>Metazoa</taxon>
        <taxon>Ecdysozoa</taxon>
        <taxon>Arthropoda</taxon>
        <taxon>Hexapoda</taxon>
        <taxon>Insecta</taxon>
        <taxon>Pterygota</taxon>
        <taxon>Neoptera</taxon>
        <taxon>Endopterygota</taxon>
        <taxon>Coleoptera</taxon>
        <taxon>Polyphaga</taxon>
        <taxon>Elateriformia</taxon>
        <taxon>Elateroidea</taxon>
        <taxon>Elateridae</taxon>
        <taxon>Agrypninae</taxon>
        <taxon>Pyrophorini</taxon>
        <taxon>Ignelater</taxon>
    </lineage>
</organism>
<proteinExistence type="inferred from homology"/>
<dbReference type="InterPro" id="IPR005097">
    <property type="entry name" value="Sacchrp_dh_NADP-bd"/>
</dbReference>
<comment type="caution">
    <text evidence="3">The sequence shown here is derived from an EMBL/GenBank/DDBJ whole genome shotgun (WGS) entry which is preliminary data.</text>
</comment>
<comment type="similarity">
    <text evidence="1">Belongs to the saccharopine dehydrogenase family.</text>
</comment>
<dbReference type="FunFam" id="3.40.50.720:FF:000178">
    <property type="entry name" value="Saccharopine dehydrogenase-like oxidoreductase"/>
    <property type="match status" value="1"/>
</dbReference>
<dbReference type="GO" id="GO:0009247">
    <property type="term" value="P:glycolipid biosynthetic process"/>
    <property type="evidence" value="ECO:0007669"/>
    <property type="project" value="TreeGrafter"/>
</dbReference>
<dbReference type="EMBL" id="VTPC01089916">
    <property type="protein sequence ID" value="KAF2885494.1"/>
    <property type="molecule type" value="Genomic_DNA"/>
</dbReference>
<dbReference type="PANTHER" id="PTHR12286">
    <property type="entry name" value="SACCHAROPINE DEHYDROGENASE-LIKE OXIDOREDUCTASE"/>
    <property type="match status" value="1"/>
</dbReference>
<dbReference type="OrthoDB" id="10268090at2759"/>
<dbReference type="Pfam" id="PF03435">
    <property type="entry name" value="Sacchrp_dh_NADP"/>
    <property type="match status" value="1"/>
</dbReference>
<keyword evidence="4" id="KW-1185">Reference proteome</keyword>
<dbReference type="GO" id="GO:0005739">
    <property type="term" value="C:mitochondrion"/>
    <property type="evidence" value="ECO:0007669"/>
    <property type="project" value="TreeGrafter"/>
</dbReference>
<evidence type="ECO:0000256" key="1">
    <source>
        <dbReference type="ARBA" id="ARBA00038048"/>
    </source>
</evidence>
<accession>A0A8K0G4C6</accession>
<feature type="domain" description="Saccharopine dehydrogenase NADP binding" evidence="2">
    <location>
        <begin position="7"/>
        <end position="142"/>
    </location>
</feature>
<evidence type="ECO:0000259" key="2">
    <source>
        <dbReference type="Pfam" id="PF03435"/>
    </source>
</evidence>
<dbReference type="AlphaFoldDB" id="A0A8K0G4C6"/>
<dbReference type="Gene3D" id="3.40.50.720">
    <property type="entry name" value="NAD(P)-binding Rossmann-like Domain"/>
    <property type="match status" value="1"/>
</dbReference>
<dbReference type="SUPFAM" id="SSF51735">
    <property type="entry name" value="NAD(P)-binding Rossmann-fold domains"/>
    <property type="match status" value="1"/>
</dbReference>
<dbReference type="GO" id="GO:0005811">
    <property type="term" value="C:lipid droplet"/>
    <property type="evidence" value="ECO:0007669"/>
    <property type="project" value="TreeGrafter"/>
</dbReference>
<dbReference type="Proteomes" id="UP000801492">
    <property type="component" value="Unassembled WGS sequence"/>
</dbReference>
<gene>
    <name evidence="3" type="ORF">ILUMI_20644</name>
</gene>
<sequence>MANRLDIVLFGASGFTGRYCIEEIHRLSKANGKSLTWGIAGRSHTKLKQALDEYQKKTDDDLNSVPIILADAEDYISLKQMTERARILINCCGPYRFYGEPTVKACLESGTHQVDVTGEPQYMETIQLKYHKAAQEKGIYIISSCGFDTIPADLGVIFVQKNFKGTLNSVETYSEGGEDPPKTPGPYATYATWESAIHGIAHASELRDLRRKLYPTRLPDFRPRLKPRASVHKSDVINTWCVPFLGSDRSVISRTQRYLYERNKTRPVQIQTYMGFDSLIHLFLMVVLVRILSFLVKYEFGRNLLLKYPRFFSAGMFAREDPLEQKLKRIKCSITFYGKGWSEKLAEGEDEYTTPPNKTIIGRVSGVNPGYGITCTAVTLAAIVVLTEQDKLPEKGGVYSPGAAFAETTLIEQLQENGLSFEIVSSD</sequence>
<reference evidence="3" key="1">
    <citation type="submission" date="2019-08" db="EMBL/GenBank/DDBJ databases">
        <title>The genome of the North American firefly Photinus pyralis.</title>
        <authorList>
            <consortium name="Photinus pyralis genome working group"/>
            <person name="Fallon T.R."/>
            <person name="Sander Lower S.E."/>
            <person name="Weng J.-K."/>
        </authorList>
    </citation>
    <scope>NUCLEOTIDE SEQUENCE</scope>
    <source>
        <strain evidence="3">TRF0915ILg1</strain>
        <tissue evidence="3">Whole body</tissue>
    </source>
</reference>
<dbReference type="InterPro" id="IPR036291">
    <property type="entry name" value="NAD(P)-bd_dom_sf"/>
</dbReference>
<protein>
    <recommendedName>
        <fullName evidence="2">Saccharopine dehydrogenase NADP binding domain-containing protein</fullName>
    </recommendedName>
</protein>
<evidence type="ECO:0000313" key="4">
    <source>
        <dbReference type="Proteomes" id="UP000801492"/>
    </source>
</evidence>
<evidence type="ECO:0000313" key="3">
    <source>
        <dbReference type="EMBL" id="KAF2885494.1"/>
    </source>
</evidence>
<dbReference type="GO" id="GO:0005886">
    <property type="term" value="C:plasma membrane"/>
    <property type="evidence" value="ECO:0007669"/>
    <property type="project" value="TreeGrafter"/>
</dbReference>
<dbReference type="PANTHER" id="PTHR12286:SF5">
    <property type="entry name" value="SACCHAROPINE DEHYDROGENASE-LIKE OXIDOREDUCTASE"/>
    <property type="match status" value="1"/>
</dbReference>
<dbReference type="InterPro" id="IPR051276">
    <property type="entry name" value="Saccharopine_DH-like_oxidrdct"/>
</dbReference>